<name>A0A364K754_9BACL</name>
<dbReference type="SMART" id="SM00220">
    <property type="entry name" value="S_TKc"/>
    <property type="match status" value="1"/>
</dbReference>
<protein>
    <recommendedName>
        <fullName evidence="12">Serine/threonine-protein kinase PrkC</fullName>
        <ecNumber evidence="1">2.7.11.1</ecNumber>
    </recommendedName>
</protein>
<dbReference type="FunFam" id="1.10.510.10:FF:000021">
    <property type="entry name" value="Serine/threonine protein kinase"/>
    <property type="match status" value="1"/>
</dbReference>
<dbReference type="PROSITE" id="PS00107">
    <property type="entry name" value="PROTEIN_KINASE_ATP"/>
    <property type="match status" value="1"/>
</dbReference>
<keyword evidence="15" id="KW-1133">Transmembrane helix</keyword>
<dbReference type="Gene3D" id="1.10.510.10">
    <property type="entry name" value="Transferase(Phosphotransferase) domain 1"/>
    <property type="match status" value="1"/>
</dbReference>
<dbReference type="InterPro" id="IPR011009">
    <property type="entry name" value="Kinase-like_dom_sf"/>
</dbReference>
<dbReference type="GO" id="GO:0004674">
    <property type="term" value="F:protein serine/threonine kinase activity"/>
    <property type="evidence" value="ECO:0007669"/>
    <property type="project" value="UniProtKB-KW"/>
</dbReference>
<evidence type="ECO:0000256" key="2">
    <source>
        <dbReference type="ARBA" id="ARBA00022527"/>
    </source>
</evidence>
<evidence type="ECO:0000256" key="10">
    <source>
        <dbReference type="ARBA" id="ARBA00048679"/>
    </source>
</evidence>
<dbReference type="InterPro" id="IPR005543">
    <property type="entry name" value="PASTA_dom"/>
</dbReference>
<sequence>MQMEGKKLGGRYEVISRIGGGGMAVVYKARDILLNRFVAIKILSESLSNDSEFIRRFSREAQAAASLSHPNVVNVYDVGRDGYIHYIVMELVEGPTLKDYVLERGPLPVEEAARIAIQICDGLAHAHDNQIVHRDVKPHNILLHRNGQAKVTDFGIARAASSSTITQQGSVMGSVHYFSPEQARGGQIGEKSDIYSLGVVLYEMLTGELPFDGDSAVSIAIKHLQEEPLDPRQVNPNVPDHMATIILRAMHKDPNMRYTSVRAMMKDLEYALQMGTHQTRNVYTGRIEDAFQEIPLDDDSSTSFHQKNTQQSPIQRPGIRTNNSMNTRKGSHQKVGDQTRARLKILDVPADENKTILQKTMVYLQEELTWWQKLLFGLFTFFVIIFLAFYGFNKILTLFGGAKDSSQPADTGNTVSVSQTVKLPELKNMKKDQAIEKIKELGLEIDQVEKKSDEVKPNHVIRTKPEGGAEVKKGSTVTLYITPKGMKVDNYIGMYEQSSRRQLPRSGNGYKIKMHYCNGGKKGQVYQQHPSAGDYIQEGGTVEVWVGSGNHSCRKQPPKVSVNKISRFVASADSRFHKSADFIFYMLV</sequence>
<evidence type="ECO:0000259" key="17">
    <source>
        <dbReference type="PROSITE" id="PS51178"/>
    </source>
</evidence>
<dbReference type="CDD" id="cd06577">
    <property type="entry name" value="PASTA_pknB"/>
    <property type="match status" value="2"/>
</dbReference>
<reference evidence="18 19" key="1">
    <citation type="submission" date="2018-06" db="EMBL/GenBank/DDBJ databases">
        <title>Thermoflavimicrobium daqus sp. nov., a thermophilic microbe isolated from Moutai-flavour Daqu.</title>
        <authorList>
            <person name="Wang X."/>
            <person name="Zhou H."/>
        </authorList>
    </citation>
    <scope>NUCLEOTIDE SEQUENCE [LARGE SCALE GENOMIC DNA]</scope>
    <source>
        <strain evidence="18 19">FBKL4.011</strain>
    </source>
</reference>
<dbReference type="PROSITE" id="PS51178">
    <property type="entry name" value="PASTA"/>
    <property type="match status" value="1"/>
</dbReference>
<feature type="region of interest" description="Disordered" evidence="14">
    <location>
        <begin position="298"/>
        <end position="336"/>
    </location>
</feature>
<evidence type="ECO:0000256" key="5">
    <source>
        <dbReference type="ARBA" id="ARBA00022741"/>
    </source>
</evidence>
<evidence type="ECO:0000256" key="14">
    <source>
        <dbReference type="SAM" id="MobiDB-lite"/>
    </source>
</evidence>
<dbReference type="GO" id="GO:0007165">
    <property type="term" value="P:signal transduction"/>
    <property type="evidence" value="ECO:0007669"/>
    <property type="project" value="UniProtKB-ARBA"/>
</dbReference>
<dbReference type="Pfam" id="PF00069">
    <property type="entry name" value="Pkinase"/>
    <property type="match status" value="1"/>
</dbReference>
<dbReference type="Gene3D" id="3.30.10.20">
    <property type="match status" value="2"/>
</dbReference>
<keyword evidence="7 13" id="KW-0067">ATP-binding</keyword>
<dbReference type="Pfam" id="PF03793">
    <property type="entry name" value="PASTA"/>
    <property type="match status" value="2"/>
</dbReference>
<dbReference type="CDD" id="cd14014">
    <property type="entry name" value="STKc_PknB_like"/>
    <property type="match status" value="1"/>
</dbReference>
<feature type="compositionally biased region" description="Polar residues" evidence="14">
    <location>
        <begin position="301"/>
        <end position="328"/>
    </location>
</feature>
<dbReference type="InterPro" id="IPR008271">
    <property type="entry name" value="Ser/Thr_kinase_AS"/>
</dbReference>
<comment type="subcellular location">
    <subcellularLocation>
        <location evidence="11">Spore membrane</location>
        <topology evidence="11">Single-pass type II membrane protein</topology>
    </subcellularLocation>
</comment>
<organism evidence="18 19">
    <name type="scientific">Thermoflavimicrobium daqui</name>
    <dbReference type="NCBI Taxonomy" id="2137476"/>
    <lineage>
        <taxon>Bacteria</taxon>
        <taxon>Bacillati</taxon>
        <taxon>Bacillota</taxon>
        <taxon>Bacilli</taxon>
        <taxon>Bacillales</taxon>
        <taxon>Thermoactinomycetaceae</taxon>
        <taxon>Thermoflavimicrobium</taxon>
    </lineage>
</organism>
<comment type="catalytic activity">
    <reaction evidence="9">
        <text>L-threonyl-[protein] + ATP = O-phospho-L-threonyl-[protein] + ADP + H(+)</text>
        <dbReference type="Rhea" id="RHEA:46608"/>
        <dbReference type="Rhea" id="RHEA-COMP:11060"/>
        <dbReference type="Rhea" id="RHEA-COMP:11605"/>
        <dbReference type="ChEBI" id="CHEBI:15378"/>
        <dbReference type="ChEBI" id="CHEBI:30013"/>
        <dbReference type="ChEBI" id="CHEBI:30616"/>
        <dbReference type="ChEBI" id="CHEBI:61977"/>
        <dbReference type="ChEBI" id="CHEBI:456216"/>
        <dbReference type="EC" id="2.7.11.1"/>
    </reaction>
</comment>
<evidence type="ECO:0000256" key="7">
    <source>
        <dbReference type="ARBA" id="ARBA00022840"/>
    </source>
</evidence>
<evidence type="ECO:0000256" key="8">
    <source>
        <dbReference type="ARBA" id="ARBA00022968"/>
    </source>
</evidence>
<evidence type="ECO:0000256" key="6">
    <source>
        <dbReference type="ARBA" id="ARBA00022777"/>
    </source>
</evidence>
<keyword evidence="5 13" id="KW-0547">Nucleotide-binding</keyword>
<dbReference type="InterPro" id="IPR017441">
    <property type="entry name" value="Protein_kinase_ATP_BS"/>
</dbReference>
<keyword evidence="3" id="KW-0309">Germination</keyword>
<proteinExistence type="predicted"/>
<dbReference type="EC" id="2.7.11.1" evidence="1"/>
<dbReference type="PROSITE" id="PS00108">
    <property type="entry name" value="PROTEIN_KINASE_ST"/>
    <property type="match status" value="1"/>
</dbReference>
<feature type="transmembrane region" description="Helical" evidence="15">
    <location>
        <begin position="370"/>
        <end position="392"/>
    </location>
</feature>
<feature type="domain" description="PASTA" evidence="17">
    <location>
        <begin position="417"/>
        <end position="483"/>
    </location>
</feature>
<dbReference type="GO" id="GO:0071224">
    <property type="term" value="P:cellular response to peptidoglycan"/>
    <property type="evidence" value="ECO:0007669"/>
    <property type="project" value="UniProtKB-ARBA"/>
</dbReference>
<dbReference type="SUPFAM" id="SSF56112">
    <property type="entry name" value="Protein kinase-like (PK-like)"/>
    <property type="match status" value="1"/>
</dbReference>
<keyword evidence="6 18" id="KW-0418">Kinase</keyword>
<dbReference type="Proteomes" id="UP000251213">
    <property type="component" value="Unassembled WGS sequence"/>
</dbReference>
<accession>A0A364K754</accession>
<dbReference type="FunFam" id="3.30.200.20:FF:000035">
    <property type="entry name" value="Serine/threonine protein kinase Stk1"/>
    <property type="match status" value="1"/>
</dbReference>
<comment type="catalytic activity">
    <reaction evidence="10">
        <text>L-seryl-[protein] + ATP = O-phospho-L-seryl-[protein] + ADP + H(+)</text>
        <dbReference type="Rhea" id="RHEA:17989"/>
        <dbReference type="Rhea" id="RHEA-COMP:9863"/>
        <dbReference type="Rhea" id="RHEA-COMP:11604"/>
        <dbReference type="ChEBI" id="CHEBI:15378"/>
        <dbReference type="ChEBI" id="CHEBI:29999"/>
        <dbReference type="ChEBI" id="CHEBI:30616"/>
        <dbReference type="ChEBI" id="CHEBI:83421"/>
        <dbReference type="ChEBI" id="CHEBI:456216"/>
        <dbReference type="EC" id="2.7.11.1"/>
    </reaction>
</comment>
<evidence type="ECO:0000256" key="3">
    <source>
        <dbReference type="ARBA" id="ARBA00022544"/>
    </source>
</evidence>
<dbReference type="PROSITE" id="PS50011">
    <property type="entry name" value="PROTEIN_KINASE_DOM"/>
    <property type="match status" value="1"/>
</dbReference>
<feature type="domain" description="Protein kinase" evidence="16">
    <location>
        <begin position="12"/>
        <end position="271"/>
    </location>
</feature>
<dbReference type="SMART" id="SM00740">
    <property type="entry name" value="PASTA"/>
    <property type="match status" value="2"/>
</dbReference>
<dbReference type="GO" id="GO:0005524">
    <property type="term" value="F:ATP binding"/>
    <property type="evidence" value="ECO:0007669"/>
    <property type="project" value="UniProtKB-UniRule"/>
</dbReference>
<evidence type="ECO:0000256" key="4">
    <source>
        <dbReference type="ARBA" id="ARBA00022679"/>
    </source>
</evidence>
<evidence type="ECO:0000256" key="11">
    <source>
        <dbReference type="ARBA" id="ARBA00060432"/>
    </source>
</evidence>
<evidence type="ECO:0000256" key="13">
    <source>
        <dbReference type="PROSITE-ProRule" id="PRU10141"/>
    </source>
</evidence>
<reference evidence="18 19" key="2">
    <citation type="submission" date="2018-06" db="EMBL/GenBank/DDBJ databases">
        <authorList>
            <person name="Zhirakovskaya E."/>
        </authorList>
    </citation>
    <scope>NUCLEOTIDE SEQUENCE [LARGE SCALE GENOMIC DNA]</scope>
    <source>
        <strain evidence="18 19">FBKL4.011</strain>
    </source>
</reference>
<keyword evidence="15" id="KW-0472">Membrane</keyword>
<dbReference type="AlphaFoldDB" id="A0A364K754"/>
<evidence type="ECO:0000256" key="15">
    <source>
        <dbReference type="SAM" id="Phobius"/>
    </source>
</evidence>
<dbReference type="Gene3D" id="3.30.200.20">
    <property type="entry name" value="Phosphorylase Kinase, domain 1"/>
    <property type="match status" value="1"/>
</dbReference>
<feature type="binding site" evidence="13">
    <location>
        <position position="41"/>
    </location>
    <ligand>
        <name>ATP</name>
        <dbReference type="ChEBI" id="CHEBI:30616"/>
    </ligand>
</feature>
<dbReference type="OrthoDB" id="9788659at2"/>
<dbReference type="InterPro" id="IPR000719">
    <property type="entry name" value="Prot_kinase_dom"/>
</dbReference>
<evidence type="ECO:0000313" key="19">
    <source>
        <dbReference type="Proteomes" id="UP000251213"/>
    </source>
</evidence>
<evidence type="ECO:0000256" key="12">
    <source>
        <dbReference type="ARBA" id="ARBA00070041"/>
    </source>
</evidence>
<keyword evidence="2" id="KW-0723">Serine/threonine-protein kinase</keyword>
<comment type="caution">
    <text evidence="18">The sequence shown here is derived from an EMBL/GenBank/DDBJ whole genome shotgun (WGS) entry which is preliminary data.</text>
</comment>
<evidence type="ECO:0000256" key="1">
    <source>
        <dbReference type="ARBA" id="ARBA00012513"/>
    </source>
</evidence>
<evidence type="ECO:0000313" key="18">
    <source>
        <dbReference type="EMBL" id="RAL26123.1"/>
    </source>
</evidence>
<keyword evidence="4" id="KW-0808">Transferase</keyword>
<dbReference type="GO" id="GO:0009847">
    <property type="term" value="P:spore germination"/>
    <property type="evidence" value="ECO:0007669"/>
    <property type="project" value="UniProtKB-ARBA"/>
</dbReference>
<dbReference type="PANTHER" id="PTHR43289:SF34">
    <property type="entry name" value="SERINE_THREONINE-PROTEIN KINASE YBDM-RELATED"/>
    <property type="match status" value="1"/>
</dbReference>
<dbReference type="EMBL" id="QJKK01000002">
    <property type="protein sequence ID" value="RAL26123.1"/>
    <property type="molecule type" value="Genomic_DNA"/>
</dbReference>
<evidence type="ECO:0000256" key="9">
    <source>
        <dbReference type="ARBA" id="ARBA00047899"/>
    </source>
</evidence>
<dbReference type="PANTHER" id="PTHR43289">
    <property type="entry name" value="MITOGEN-ACTIVATED PROTEIN KINASE KINASE KINASE 20-RELATED"/>
    <property type="match status" value="1"/>
</dbReference>
<evidence type="ECO:0000259" key="16">
    <source>
        <dbReference type="PROSITE" id="PS50011"/>
    </source>
</evidence>
<keyword evidence="15" id="KW-0812">Transmembrane</keyword>
<gene>
    <name evidence="18" type="primary">pknB</name>
    <name evidence="18" type="ORF">DL897_03735</name>
</gene>
<keyword evidence="19" id="KW-1185">Reference proteome</keyword>
<keyword evidence="8" id="KW-0735">Signal-anchor</keyword>
<dbReference type="NCBIfam" id="NF033483">
    <property type="entry name" value="PknB_PASTA_kin"/>
    <property type="match status" value="1"/>
</dbReference>